<dbReference type="CDD" id="cd16841">
    <property type="entry name" value="RraA_family"/>
    <property type="match status" value="1"/>
</dbReference>
<sequence length="242" mass="25436">MNIESQALDPGIKAALTQVSTATLTTVLLKHGLRNVWIRGTRPIAPGQLRIVGRAFTLRFVPAREDLATPASWGSPISTRAAIEAMPEGCVAVVGAMRTTDAGIFGDILCARMKKKGVAALVTDGVVRDVEGVLGTGLAVWCQGTAAPPSVAGLTFVGWQESIDCGGVAVFPNDVIVVDQDGAVLIPAALLDEIVSESVEQERLEAWIMEQVGHGAELPGLYPPNEANRARYQAWKASGAKA</sequence>
<keyword evidence="2" id="KW-1185">Reference proteome</keyword>
<reference evidence="1 2" key="1">
    <citation type="submission" date="2024-03" db="EMBL/GenBank/DDBJ databases">
        <title>Novel species of the genus Variovorax.</title>
        <authorList>
            <person name="Liu Q."/>
            <person name="Xin Y.-H."/>
        </authorList>
    </citation>
    <scope>NUCLEOTIDE SEQUENCE [LARGE SCALE GENOMIC DNA]</scope>
    <source>
        <strain evidence="1 2">KACC 18899</strain>
    </source>
</reference>
<organism evidence="1 2">
    <name type="scientific">Variovorax ureilyticus</name>
    <dbReference type="NCBI Taxonomy" id="1836198"/>
    <lineage>
        <taxon>Bacteria</taxon>
        <taxon>Pseudomonadati</taxon>
        <taxon>Pseudomonadota</taxon>
        <taxon>Betaproteobacteria</taxon>
        <taxon>Burkholderiales</taxon>
        <taxon>Comamonadaceae</taxon>
        <taxon>Variovorax</taxon>
    </lineage>
</organism>
<dbReference type="Pfam" id="PF03737">
    <property type="entry name" value="RraA-like"/>
    <property type="match status" value="1"/>
</dbReference>
<dbReference type="Proteomes" id="UP001365846">
    <property type="component" value="Unassembled WGS sequence"/>
</dbReference>
<protein>
    <submittedName>
        <fullName evidence="1">Ribonuclease activity regulator RraA</fullName>
    </submittedName>
</protein>
<dbReference type="RefSeq" id="WP_340355894.1">
    <property type="nucleotide sequence ID" value="NZ_JBBKZU010000002.1"/>
</dbReference>
<dbReference type="SUPFAM" id="SSF89562">
    <property type="entry name" value="RraA-like"/>
    <property type="match status" value="1"/>
</dbReference>
<dbReference type="Gene3D" id="3.50.30.40">
    <property type="entry name" value="Ribonuclease E inhibitor RraA/RraA-like"/>
    <property type="match status" value="1"/>
</dbReference>
<dbReference type="PANTHER" id="PTHR33254:SF16">
    <property type="entry name" value="BLR3842 PROTEIN"/>
    <property type="match status" value="1"/>
</dbReference>
<dbReference type="EMBL" id="JBBKZU010000002">
    <property type="protein sequence ID" value="MEJ8810577.1"/>
    <property type="molecule type" value="Genomic_DNA"/>
</dbReference>
<name>A0ABU8VA96_9BURK</name>
<proteinExistence type="predicted"/>
<evidence type="ECO:0000313" key="1">
    <source>
        <dbReference type="EMBL" id="MEJ8810577.1"/>
    </source>
</evidence>
<dbReference type="InterPro" id="IPR036704">
    <property type="entry name" value="RraA/RraA-like_sf"/>
</dbReference>
<accession>A0ABU8VA96</accession>
<dbReference type="NCBIfam" id="NF006093">
    <property type="entry name" value="PRK08245.1"/>
    <property type="match status" value="1"/>
</dbReference>
<comment type="caution">
    <text evidence="1">The sequence shown here is derived from an EMBL/GenBank/DDBJ whole genome shotgun (WGS) entry which is preliminary data.</text>
</comment>
<evidence type="ECO:0000313" key="2">
    <source>
        <dbReference type="Proteomes" id="UP001365846"/>
    </source>
</evidence>
<dbReference type="PANTHER" id="PTHR33254">
    <property type="entry name" value="4-HYDROXY-4-METHYL-2-OXOGLUTARATE ALDOLASE 3-RELATED"/>
    <property type="match status" value="1"/>
</dbReference>
<gene>
    <name evidence="1" type="ORF">WKW77_05820</name>
</gene>
<dbReference type="InterPro" id="IPR005493">
    <property type="entry name" value="RraA/RraA-like"/>
</dbReference>